<feature type="coiled-coil region" evidence="6">
    <location>
        <begin position="227"/>
        <end position="254"/>
    </location>
</feature>
<dbReference type="InterPro" id="IPR027417">
    <property type="entry name" value="P-loop_NTPase"/>
</dbReference>
<feature type="domain" description="Sigma-54 factor interaction" evidence="8">
    <location>
        <begin position="257"/>
        <end position="486"/>
    </location>
</feature>
<comment type="caution">
    <text evidence="9">The sequence shown here is derived from an EMBL/GenBank/DDBJ whole genome shotgun (WGS) entry which is preliminary data.</text>
</comment>
<evidence type="ECO:0000313" key="9">
    <source>
        <dbReference type="EMBL" id="GFM36161.1"/>
    </source>
</evidence>
<evidence type="ECO:0000256" key="2">
    <source>
        <dbReference type="ARBA" id="ARBA00022840"/>
    </source>
</evidence>
<dbReference type="PROSITE" id="PS00676">
    <property type="entry name" value="SIGMA54_INTERACT_2"/>
    <property type="match status" value="1"/>
</dbReference>
<dbReference type="InterPro" id="IPR025944">
    <property type="entry name" value="Sigma_54_int_dom_CS"/>
</dbReference>
<feature type="compositionally biased region" description="Low complexity" evidence="7">
    <location>
        <begin position="1"/>
        <end position="23"/>
    </location>
</feature>
<evidence type="ECO:0000256" key="5">
    <source>
        <dbReference type="ARBA" id="ARBA00023163"/>
    </source>
</evidence>
<dbReference type="Pfam" id="PF25601">
    <property type="entry name" value="AAA_lid_14"/>
    <property type="match status" value="1"/>
</dbReference>
<protein>
    <submittedName>
        <fullName evidence="9">Fis family transcriptional regulator</fullName>
    </submittedName>
</protein>
<dbReference type="Gene3D" id="1.10.8.60">
    <property type="match status" value="1"/>
</dbReference>
<dbReference type="PANTHER" id="PTHR32071">
    <property type="entry name" value="TRANSCRIPTIONAL REGULATORY PROTEIN"/>
    <property type="match status" value="1"/>
</dbReference>
<dbReference type="Pfam" id="PF00158">
    <property type="entry name" value="Sigma54_activat"/>
    <property type="match status" value="1"/>
</dbReference>
<keyword evidence="5" id="KW-0804">Transcription</keyword>
<dbReference type="SUPFAM" id="SSF52540">
    <property type="entry name" value="P-loop containing nucleoside triphosphate hydrolases"/>
    <property type="match status" value="1"/>
</dbReference>
<evidence type="ECO:0000256" key="4">
    <source>
        <dbReference type="ARBA" id="ARBA00023125"/>
    </source>
</evidence>
<feature type="region of interest" description="Disordered" evidence="7">
    <location>
        <begin position="494"/>
        <end position="519"/>
    </location>
</feature>
<evidence type="ECO:0000256" key="7">
    <source>
        <dbReference type="SAM" id="MobiDB-lite"/>
    </source>
</evidence>
<accession>A0A7J0BSI7</accession>
<dbReference type="PANTHER" id="PTHR32071:SF57">
    <property type="entry name" value="C4-DICARBOXYLATE TRANSPORT TRANSCRIPTIONAL REGULATORY PROTEIN DCTD"/>
    <property type="match status" value="1"/>
</dbReference>
<evidence type="ECO:0000256" key="6">
    <source>
        <dbReference type="SAM" id="Coils"/>
    </source>
</evidence>
<keyword evidence="3" id="KW-0805">Transcription regulation</keyword>
<dbReference type="AlphaFoldDB" id="A0A7J0BSI7"/>
<evidence type="ECO:0000256" key="1">
    <source>
        <dbReference type="ARBA" id="ARBA00022741"/>
    </source>
</evidence>
<dbReference type="RefSeq" id="WP_174408837.1">
    <property type="nucleotide sequence ID" value="NZ_BLVP01000002.1"/>
</dbReference>
<organism evidence="9 10">
    <name type="scientific">Desulfovibrio psychrotolerans</name>
    <dbReference type="NCBI Taxonomy" id="415242"/>
    <lineage>
        <taxon>Bacteria</taxon>
        <taxon>Pseudomonadati</taxon>
        <taxon>Thermodesulfobacteriota</taxon>
        <taxon>Desulfovibrionia</taxon>
        <taxon>Desulfovibrionales</taxon>
        <taxon>Desulfovibrionaceae</taxon>
        <taxon>Desulfovibrio</taxon>
    </lineage>
</organism>
<dbReference type="InterPro" id="IPR025662">
    <property type="entry name" value="Sigma_54_int_dom_ATP-bd_1"/>
</dbReference>
<sequence length="583" mass="64298">MSDTTSPADSPTASPAVSPVAAPRPHPARQQLGQPDPQLVPTLHSIDVSPFLDLMLGIARERTIDGILRLTKRTYRGKHVIFGGLWIVASQRITGTSEHSKPGADRKLRLMAYSGMGKPRPSLWRHPDGTYDLVPFTDPILGPSTAGEPTFAASADEWERPYWAVEHGYHAYSAFPIMHKDELLGVMAVFYDRPMTGEQADMLLMHRKMHKIYADSLAAALANAAAFEEIHALRRELELENEHLRRAVRTAHADDHIVGNSAALNKVMEQIEVVAPTDATVLILGESGTGKELLAEAIHTRSHRRTGPLVRVNCSAIPHELFESEFFGHVKGSFTGAVRDRAGRFLMADGGTLFMDEVGEIPLELQGKLLRVLQEGTFEPIGDDRARKVDVRIIAATNRDLAADVDAGLFRQDLYFRLSVFPIRNPPLRERLDDIPVLAHHFIANAARRLNVPEPKLHYRHIQQLQTYDWPGNVRELQNVIERALIMSHSGRLDFSQPETGSPISPGLPAAPAATAPSGTLPAADTAIFTDAQMDELQRENTLRALTASNWRVQGAGGAAELLGIPPTTLQSRIRKFGLKKPR</sequence>
<dbReference type="Proteomes" id="UP000503820">
    <property type="component" value="Unassembled WGS sequence"/>
</dbReference>
<dbReference type="InterPro" id="IPR002078">
    <property type="entry name" value="Sigma_54_int"/>
</dbReference>
<feature type="region of interest" description="Disordered" evidence="7">
    <location>
        <begin position="1"/>
        <end position="38"/>
    </location>
</feature>
<dbReference type="EMBL" id="BLVP01000002">
    <property type="protein sequence ID" value="GFM36161.1"/>
    <property type="molecule type" value="Genomic_DNA"/>
</dbReference>
<dbReference type="InterPro" id="IPR025943">
    <property type="entry name" value="Sigma_54_int_dom_ATP-bd_2"/>
</dbReference>
<dbReference type="Gene3D" id="3.30.450.40">
    <property type="match status" value="1"/>
</dbReference>
<keyword evidence="6" id="KW-0175">Coiled coil</keyword>
<keyword evidence="2" id="KW-0067">ATP-binding</keyword>
<proteinExistence type="predicted"/>
<dbReference type="PROSITE" id="PS50045">
    <property type="entry name" value="SIGMA54_INTERACT_4"/>
    <property type="match status" value="1"/>
</dbReference>
<dbReference type="Gene3D" id="1.10.10.60">
    <property type="entry name" value="Homeodomain-like"/>
    <property type="match status" value="1"/>
</dbReference>
<reference evidence="9 10" key="1">
    <citation type="submission" date="2020-05" db="EMBL/GenBank/DDBJ databases">
        <title>Draft genome sequence of Desulfovibrio psychrotolerans JS1T.</title>
        <authorList>
            <person name="Ueno A."/>
            <person name="Tamazawa S."/>
            <person name="Tamamura S."/>
            <person name="Murakami T."/>
            <person name="Kiyama T."/>
            <person name="Inomata H."/>
            <person name="Amano Y."/>
            <person name="Miyakawa K."/>
            <person name="Tamaki H."/>
            <person name="Naganuma T."/>
            <person name="Kaneko K."/>
        </authorList>
    </citation>
    <scope>NUCLEOTIDE SEQUENCE [LARGE SCALE GENOMIC DNA]</scope>
    <source>
        <strain evidence="9 10">JS1</strain>
    </source>
</reference>
<dbReference type="SMART" id="SM00382">
    <property type="entry name" value="AAA"/>
    <property type="match status" value="1"/>
</dbReference>
<keyword evidence="10" id="KW-1185">Reference proteome</keyword>
<evidence type="ECO:0000259" key="8">
    <source>
        <dbReference type="PROSITE" id="PS50045"/>
    </source>
</evidence>
<dbReference type="InterPro" id="IPR029016">
    <property type="entry name" value="GAF-like_dom_sf"/>
</dbReference>
<dbReference type="CDD" id="cd00009">
    <property type="entry name" value="AAA"/>
    <property type="match status" value="1"/>
</dbReference>
<dbReference type="InterPro" id="IPR003593">
    <property type="entry name" value="AAA+_ATPase"/>
</dbReference>
<dbReference type="FunFam" id="3.40.50.300:FF:000006">
    <property type="entry name" value="DNA-binding transcriptional regulator NtrC"/>
    <property type="match status" value="1"/>
</dbReference>
<evidence type="ECO:0000313" key="10">
    <source>
        <dbReference type="Proteomes" id="UP000503820"/>
    </source>
</evidence>
<dbReference type="GO" id="GO:0006355">
    <property type="term" value="P:regulation of DNA-templated transcription"/>
    <property type="evidence" value="ECO:0007669"/>
    <property type="project" value="InterPro"/>
</dbReference>
<evidence type="ECO:0000256" key="3">
    <source>
        <dbReference type="ARBA" id="ARBA00023015"/>
    </source>
</evidence>
<keyword evidence="4" id="KW-0238">DNA-binding</keyword>
<dbReference type="PROSITE" id="PS00688">
    <property type="entry name" value="SIGMA54_INTERACT_3"/>
    <property type="match status" value="1"/>
</dbReference>
<dbReference type="PROSITE" id="PS00675">
    <property type="entry name" value="SIGMA54_INTERACT_1"/>
    <property type="match status" value="1"/>
</dbReference>
<dbReference type="Gene3D" id="3.40.50.300">
    <property type="entry name" value="P-loop containing nucleotide triphosphate hydrolases"/>
    <property type="match status" value="1"/>
</dbReference>
<dbReference type="GO" id="GO:0003677">
    <property type="term" value="F:DNA binding"/>
    <property type="evidence" value="ECO:0007669"/>
    <property type="project" value="UniProtKB-KW"/>
</dbReference>
<dbReference type="InterPro" id="IPR058031">
    <property type="entry name" value="AAA_lid_NorR"/>
</dbReference>
<dbReference type="SUPFAM" id="SSF55781">
    <property type="entry name" value="GAF domain-like"/>
    <property type="match status" value="1"/>
</dbReference>
<keyword evidence="1" id="KW-0547">Nucleotide-binding</keyword>
<name>A0A7J0BSI7_9BACT</name>
<feature type="compositionally biased region" description="Low complexity" evidence="7">
    <location>
        <begin position="505"/>
        <end position="519"/>
    </location>
</feature>
<dbReference type="GO" id="GO:0005524">
    <property type="term" value="F:ATP binding"/>
    <property type="evidence" value="ECO:0007669"/>
    <property type="project" value="UniProtKB-KW"/>
</dbReference>
<gene>
    <name evidence="9" type="ORF">DSM19430T_08450</name>
</gene>